<evidence type="ECO:0000313" key="2">
    <source>
        <dbReference type="EMBL" id="GIP52348.1"/>
    </source>
</evidence>
<keyword evidence="3" id="KW-1185">Reference proteome</keyword>
<gene>
    <name evidence="2" type="ORF">J42TS3_13830</name>
</gene>
<evidence type="ECO:0000256" key="1">
    <source>
        <dbReference type="SAM" id="Phobius"/>
    </source>
</evidence>
<keyword evidence="1" id="KW-0812">Transmembrane</keyword>
<evidence type="ECO:0000313" key="3">
    <source>
        <dbReference type="Proteomes" id="UP000679992"/>
    </source>
</evidence>
<reference evidence="2 3" key="1">
    <citation type="submission" date="2021-03" db="EMBL/GenBank/DDBJ databases">
        <title>Antimicrobial resistance genes in bacteria isolated from Japanese honey, and their potential for conferring macrolide and lincosamide resistance in the American foulbrood pathogen Paenibacillus larvae.</title>
        <authorList>
            <person name="Okamoto M."/>
            <person name="Kumagai M."/>
            <person name="Kanamori H."/>
            <person name="Takamatsu D."/>
        </authorList>
    </citation>
    <scope>NUCLEOTIDE SEQUENCE [LARGE SCALE GENOMIC DNA]</scope>
    <source>
        <strain evidence="2 3">J42TS3</strain>
    </source>
</reference>
<proteinExistence type="predicted"/>
<organism evidence="2 3">
    <name type="scientific">Paenibacillus vini</name>
    <dbReference type="NCBI Taxonomy" id="1476024"/>
    <lineage>
        <taxon>Bacteria</taxon>
        <taxon>Bacillati</taxon>
        <taxon>Bacillota</taxon>
        <taxon>Bacilli</taxon>
        <taxon>Bacillales</taxon>
        <taxon>Paenibacillaceae</taxon>
        <taxon>Paenibacillus</taxon>
    </lineage>
</organism>
<dbReference type="EMBL" id="BOSL01000003">
    <property type="protein sequence ID" value="GIP52348.1"/>
    <property type="molecule type" value="Genomic_DNA"/>
</dbReference>
<keyword evidence="1" id="KW-1133">Transmembrane helix</keyword>
<keyword evidence="1" id="KW-0472">Membrane</keyword>
<sequence length="53" mass="5876">MFSPVFITGSYYDVNKVMGNLLSAEMVVRTLAVVIGLLTMYDGVKTFLKNKIS</sequence>
<comment type="caution">
    <text evidence="2">The sequence shown here is derived from an EMBL/GenBank/DDBJ whole genome shotgun (WGS) entry which is preliminary data.</text>
</comment>
<dbReference type="Proteomes" id="UP000679992">
    <property type="component" value="Unassembled WGS sequence"/>
</dbReference>
<feature type="transmembrane region" description="Helical" evidence="1">
    <location>
        <begin position="26"/>
        <end position="44"/>
    </location>
</feature>
<protein>
    <recommendedName>
        <fullName evidence="4">Threonine/Serine exporter ThrE domain-containing protein</fullName>
    </recommendedName>
</protein>
<name>A0ABQ4M8N5_9BACL</name>
<evidence type="ECO:0008006" key="4">
    <source>
        <dbReference type="Google" id="ProtNLM"/>
    </source>
</evidence>
<accession>A0ABQ4M8N5</accession>